<dbReference type="InterPro" id="IPR031856">
    <property type="entry name" value="YdaS_toxin-like"/>
</dbReference>
<dbReference type="GO" id="GO:0003677">
    <property type="term" value="F:DNA binding"/>
    <property type="evidence" value="ECO:0007669"/>
    <property type="project" value="InterPro"/>
</dbReference>
<dbReference type="InterPro" id="IPR010982">
    <property type="entry name" value="Lambda_DNA-bd_dom_sf"/>
</dbReference>
<keyword evidence="2" id="KW-1185">Reference proteome</keyword>
<dbReference type="Gene3D" id="1.10.260.40">
    <property type="entry name" value="lambda repressor-like DNA-binding domains"/>
    <property type="match status" value="1"/>
</dbReference>
<name>A0A202B2E8_CHRVL</name>
<evidence type="ECO:0000313" key="1">
    <source>
        <dbReference type="EMBL" id="OVE45616.1"/>
    </source>
</evidence>
<dbReference type="AlphaFoldDB" id="A0A202B2E8"/>
<organism evidence="1 2">
    <name type="scientific">Chromobacterium violaceum</name>
    <dbReference type="NCBI Taxonomy" id="536"/>
    <lineage>
        <taxon>Bacteria</taxon>
        <taxon>Pseudomonadati</taxon>
        <taxon>Pseudomonadota</taxon>
        <taxon>Betaproteobacteria</taxon>
        <taxon>Neisseriales</taxon>
        <taxon>Chromobacteriaceae</taxon>
        <taxon>Chromobacterium</taxon>
    </lineage>
</organism>
<reference evidence="1 2" key="1">
    <citation type="submission" date="2017-05" db="EMBL/GenBank/DDBJ databases">
        <title>Chromobacterium violaceum GHPS1 isolated from Hydrocarbon polluted soil in French Guiana display an awesome secondary metabolite arsenal and a battery of drug and heavy-metal-resistance and detoxification of xenobiotics proteins.</title>
        <authorList>
            <person name="Belbahri L."/>
        </authorList>
    </citation>
    <scope>NUCLEOTIDE SEQUENCE [LARGE SCALE GENOMIC DNA]</scope>
    <source>
        <strain evidence="1 2">GHPS1</strain>
    </source>
</reference>
<dbReference type="EMBL" id="NHOO01000032">
    <property type="protein sequence ID" value="OVE45616.1"/>
    <property type="molecule type" value="Genomic_DNA"/>
</dbReference>
<gene>
    <name evidence="1" type="ORF">CBW21_22480</name>
</gene>
<sequence>MRAIIKAAGGPAVIAEDRQIGFTAVTNWPLRGVIPAVYCPTLERLTNGQWRCEQMRPDVEWEVLRKDPSFSSVALSPLGSGGLPSD</sequence>
<protein>
    <submittedName>
        <fullName evidence="1">Uncharacterized protein</fullName>
    </submittedName>
</protein>
<dbReference type="Proteomes" id="UP000196342">
    <property type="component" value="Unassembled WGS sequence"/>
</dbReference>
<evidence type="ECO:0000313" key="2">
    <source>
        <dbReference type="Proteomes" id="UP000196342"/>
    </source>
</evidence>
<dbReference type="Pfam" id="PF15943">
    <property type="entry name" value="YdaS_toxin"/>
    <property type="match status" value="1"/>
</dbReference>
<accession>A0A202B2E8</accession>
<dbReference type="SUPFAM" id="SSF47413">
    <property type="entry name" value="lambda repressor-like DNA-binding domains"/>
    <property type="match status" value="1"/>
</dbReference>
<proteinExistence type="predicted"/>
<comment type="caution">
    <text evidence="1">The sequence shown here is derived from an EMBL/GenBank/DDBJ whole genome shotgun (WGS) entry which is preliminary data.</text>
</comment>